<sequence length="247" mass="26999">MIIYAGKDYNDVSRKAANIMSAQIIMKPDAVLGLATGSTPVGMYKQLIEWYKKGDLDFAKVTSVNLDEYKGLSGDNDQSYRYFMNTNLFDHVNIDKTKTYVPNGLEEDSEKACADYNAIIRSVGGVDMQLLGIGGNGHIGFNEPGEAFEKETHCVNLTESTIKANARFFASMDEVPKQAYTMGIKSIMSAKKILLIATGEAKADALYKSLYGPITPNVPASILQLHPDVTVVADEAALKLIREKGLL</sequence>
<feature type="active site" description="For ring-opening step" evidence="4">
    <location>
        <position position="136"/>
    </location>
</feature>
<dbReference type="GO" id="GO:0042802">
    <property type="term" value="F:identical protein binding"/>
    <property type="evidence" value="ECO:0007669"/>
    <property type="project" value="TreeGrafter"/>
</dbReference>
<dbReference type="NCBIfam" id="TIGR00502">
    <property type="entry name" value="nagB"/>
    <property type="match status" value="1"/>
</dbReference>
<dbReference type="HAMAP" id="MF_01241">
    <property type="entry name" value="GlcN6P_deamin"/>
    <property type="match status" value="1"/>
</dbReference>
<dbReference type="InterPro" id="IPR004547">
    <property type="entry name" value="Glucosamine6P_isomerase"/>
</dbReference>
<gene>
    <name evidence="6" type="primary">nagB_1</name>
    <name evidence="4" type="synonym">nagB</name>
    <name evidence="6" type="ORF">ERS852478_00983</name>
</gene>
<evidence type="ECO:0000256" key="3">
    <source>
        <dbReference type="ARBA" id="ARBA00023277"/>
    </source>
</evidence>
<comment type="caution">
    <text evidence="4">Lacks conserved residue(s) required for the propagation of feature annotation.</text>
</comment>
<dbReference type="AlphaFoldDB" id="A0A173ZFU9"/>
<dbReference type="Pfam" id="PF01182">
    <property type="entry name" value="Glucosamine_iso"/>
    <property type="match status" value="1"/>
</dbReference>
<dbReference type="InterPro" id="IPR006148">
    <property type="entry name" value="Glc/Gal-6P_isomerase"/>
</dbReference>
<evidence type="ECO:0000313" key="7">
    <source>
        <dbReference type="Proteomes" id="UP000095431"/>
    </source>
</evidence>
<keyword evidence="2 4" id="KW-0378">Hydrolase</keyword>
<dbReference type="GO" id="GO:0019262">
    <property type="term" value="P:N-acetylneuraminate catabolic process"/>
    <property type="evidence" value="ECO:0007669"/>
    <property type="project" value="UniProtKB-UniRule"/>
</dbReference>
<dbReference type="GO" id="GO:0006046">
    <property type="term" value="P:N-acetylglucosamine catabolic process"/>
    <property type="evidence" value="ECO:0007669"/>
    <property type="project" value="UniProtKB-UniRule"/>
</dbReference>
<dbReference type="EMBL" id="CYZN01000005">
    <property type="protein sequence ID" value="CUN75121.1"/>
    <property type="molecule type" value="Genomic_DNA"/>
</dbReference>
<evidence type="ECO:0000256" key="2">
    <source>
        <dbReference type="ARBA" id="ARBA00022801"/>
    </source>
</evidence>
<dbReference type="RefSeq" id="WP_055199870.1">
    <property type="nucleotide sequence ID" value="NZ_BTHH01000004.1"/>
</dbReference>
<evidence type="ECO:0000259" key="5">
    <source>
        <dbReference type="Pfam" id="PF01182"/>
    </source>
</evidence>
<evidence type="ECO:0000256" key="1">
    <source>
        <dbReference type="ARBA" id="ARBA00000644"/>
    </source>
</evidence>
<accession>A0A173ZFU9</accession>
<evidence type="ECO:0000256" key="4">
    <source>
        <dbReference type="HAMAP-Rule" id="MF_01241"/>
    </source>
</evidence>
<dbReference type="GO" id="GO:0005975">
    <property type="term" value="P:carbohydrate metabolic process"/>
    <property type="evidence" value="ECO:0007669"/>
    <property type="project" value="InterPro"/>
</dbReference>
<reference evidence="6 7" key="1">
    <citation type="submission" date="2015-09" db="EMBL/GenBank/DDBJ databases">
        <authorList>
            <consortium name="Pathogen Informatics"/>
        </authorList>
    </citation>
    <scope>NUCLEOTIDE SEQUENCE [LARGE SCALE GENOMIC DNA]</scope>
    <source>
        <strain evidence="6 7">2789STDY5834863</strain>
    </source>
</reference>
<feature type="active site" description="Proton acceptor; for enolization step" evidence="4">
    <location>
        <position position="67"/>
    </location>
</feature>
<dbReference type="GO" id="GO:0004342">
    <property type="term" value="F:glucosamine-6-phosphate deaminase activity"/>
    <property type="evidence" value="ECO:0007669"/>
    <property type="project" value="UniProtKB-UniRule"/>
</dbReference>
<dbReference type="InterPro" id="IPR037171">
    <property type="entry name" value="NagB/RpiA_transferase-like"/>
</dbReference>
<dbReference type="Gene3D" id="3.40.50.1360">
    <property type="match status" value="1"/>
</dbReference>
<dbReference type="Proteomes" id="UP000095431">
    <property type="component" value="Unassembled WGS sequence"/>
</dbReference>
<dbReference type="GO" id="GO:0006043">
    <property type="term" value="P:glucosamine catabolic process"/>
    <property type="evidence" value="ECO:0007669"/>
    <property type="project" value="TreeGrafter"/>
</dbReference>
<dbReference type="SUPFAM" id="SSF100950">
    <property type="entry name" value="NagB/RpiA/CoA transferase-like"/>
    <property type="match status" value="1"/>
</dbReference>
<dbReference type="FunFam" id="3.40.50.1360:FF:000003">
    <property type="entry name" value="Glucosamine-6-phosphate deaminase"/>
    <property type="match status" value="1"/>
</dbReference>
<organism evidence="6 7">
    <name type="scientific">Blautia wexlerae</name>
    <dbReference type="NCBI Taxonomy" id="418240"/>
    <lineage>
        <taxon>Bacteria</taxon>
        <taxon>Bacillati</taxon>
        <taxon>Bacillota</taxon>
        <taxon>Clostridia</taxon>
        <taxon>Lachnospirales</taxon>
        <taxon>Lachnospiraceae</taxon>
        <taxon>Blautia</taxon>
    </lineage>
</organism>
<dbReference type="UniPathway" id="UPA00629">
    <property type="reaction ID" value="UER00684"/>
</dbReference>
<dbReference type="PANTHER" id="PTHR11280:SF5">
    <property type="entry name" value="GLUCOSAMINE-6-PHOSPHATE ISOMERASE"/>
    <property type="match status" value="1"/>
</dbReference>
<name>A0A173ZFU9_9FIRM</name>
<dbReference type="EC" id="3.5.99.6" evidence="4"/>
<protein>
    <recommendedName>
        <fullName evidence="4">Glucosamine-6-phosphate deaminase</fullName>
        <ecNumber evidence="4">3.5.99.6</ecNumber>
    </recommendedName>
    <alternativeName>
        <fullName evidence="4">GlcN6P deaminase</fullName>
        <shortName evidence="4">GNPDA</shortName>
    </alternativeName>
    <alternativeName>
        <fullName evidence="4">Glucosamine-6-phosphate isomerase</fullName>
    </alternativeName>
</protein>
<comment type="similarity">
    <text evidence="4">Belongs to the glucosamine/galactosamine-6-phosphate isomerase family. NagB subfamily.</text>
</comment>
<feature type="domain" description="Glucosamine/galactosamine-6-phosphate isomerase" evidence="5">
    <location>
        <begin position="12"/>
        <end position="224"/>
    </location>
</feature>
<proteinExistence type="inferred from homology"/>
<comment type="catalytic activity">
    <reaction evidence="1 4">
        <text>alpha-D-glucosamine 6-phosphate + H2O = beta-D-fructose 6-phosphate + NH4(+)</text>
        <dbReference type="Rhea" id="RHEA:12172"/>
        <dbReference type="ChEBI" id="CHEBI:15377"/>
        <dbReference type="ChEBI" id="CHEBI:28938"/>
        <dbReference type="ChEBI" id="CHEBI:57634"/>
        <dbReference type="ChEBI" id="CHEBI:75989"/>
        <dbReference type="EC" id="3.5.99.6"/>
    </reaction>
</comment>
<dbReference type="CDD" id="cd01399">
    <property type="entry name" value="GlcN6P_deaminase"/>
    <property type="match status" value="1"/>
</dbReference>
<feature type="active site" description="For ring-opening step" evidence="4">
    <location>
        <position position="143"/>
    </location>
</feature>
<evidence type="ECO:0000313" key="6">
    <source>
        <dbReference type="EMBL" id="CUN75121.1"/>
    </source>
</evidence>
<dbReference type="PANTHER" id="PTHR11280">
    <property type="entry name" value="GLUCOSAMINE-6-PHOSPHATE ISOMERASE"/>
    <property type="match status" value="1"/>
</dbReference>
<dbReference type="eggNOG" id="COG0363">
    <property type="taxonomic scope" value="Bacteria"/>
</dbReference>
<comment type="pathway">
    <text evidence="4">Amino-sugar metabolism; N-acetylneuraminate degradation; D-fructose 6-phosphate from N-acetylneuraminate: step 5/5.</text>
</comment>
<comment type="function">
    <text evidence="4">Catalyzes the reversible isomerization-deamination of glucosamine 6-phosphate (GlcN6P) to form fructose 6-phosphate (Fru6P) and ammonium ion.</text>
</comment>
<feature type="active site" description="Proton acceptor; for ring-opening step" evidence="4">
    <location>
        <position position="138"/>
    </location>
</feature>
<dbReference type="GO" id="GO:0005737">
    <property type="term" value="C:cytoplasm"/>
    <property type="evidence" value="ECO:0007669"/>
    <property type="project" value="TreeGrafter"/>
</dbReference>
<keyword evidence="3 4" id="KW-0119">Carbohydrate metabolism</keyword>